<evidence type="ECO:0000313" key="7">
    <source>
        <dbReference type="EMBL" id="KGN83582.1"/>
    </source>
</evidence>
<keyword evidence="3 6" id="KW-0812">Transmembrane</keyword>
<evidence type="ECO:0000256" key="2">
    <source>
        <dbReference type="ARBA" id="ARBA00022475"/>
    </source>
</evidence>
<evidence type="ECO:0000313" key="8">
    <source>
        <dbReference type="Proteomes" id="UP000030146"/>
    </source>
</evidence>
<comment type="subcellular location">
    <subcellularLocation>
        <location evidence="1">Cell membrane</location>
        <topology evidence="1">Multi-pass membrane protein</topology>
    </subcellularLocation>
</comment>
<evidence type="ECO:0000256" key="3">
    <source>
        <dbReference type="ARBA" id="ARBA00022692"/>
    </source>
</evidence>
<keyword evidence="2" id="KW-1003">Cell membrane</keyword>
<feature type="transmembrane region" description="Helical" evidence="6">
    <location>
        <begin position="12"/>
        <end position="29"/>
    </location>
</feature>
<organism evidence="7 8">
    <name type="scientific">Porphyromonas gulae</name>
    <dbReference type="NCBI Taxonomy" id="111105"/>
    <lineage>
        <taxon>Bacteria</taxon>
        <taxon>Pseudomonadati</taxon>
        <taxon>Bacteroidota</taxon>
        <taxon>Bacteroidia</taxon>
        <taxon>Bacteroidales</taxon>
        <taxon>Porphyromonadaceae</taxon>
        <taxon>Porphyromonas</taxon>
    </lineage>
</organism>
<comment type="caution">
    <text evidence="7">The sequence shown here is derived from an EMBL/GenBank/DDBJ whole genome shotgun (WGS) entry which is preliminary data.</text>
</comment>
<feature type="transmembrane region" description="Helical" evidence="6">
    <location>
        <begin position="124"/>
        <end position="143"/>
    </location>
</feature>
<dbReference type="PATRIC" id="fig|111105.18.peg.325"/>
<keyword evidence="4 6" id="KW-1133">Transmembrane helix</keyword>
<feature type="transmembrane region" description="Helical" evidence="6">
    <location>
        <begin position="343"/>
        <end position="361"/>
    </location>
</feature>
<keyword evidence="8" id="KW-1185">Reference proteome</keyword>
<feature type="transmembrane region" description="Helical" evidence="6">
    <location>
        <begin position="405"/>
        <end position="425"/>
    </location>
</feature>
<feature type="transmembrane region" description="Helical" evidence="6">
    <location>
        <begin position="188"/>
        <end position="207"/>
    </location>
</feature>
<accession>A0A0A2F0R2</accession>
<dbReference type="AlphaFoldDB" id="A0A0A2F0R2"/>
<proteinExistence type="predicted"/>
<dbReference type="EMBL" id="JRAK01000163">
    <property type="protein sequence ID" value="KGN83582.1"/>
    <property type="molecule type" value="Genomic_DNA"/>
</dbReference>
<reference evidence="7 8" key="1">
    <citation type="submission" date="2014-08" db="EMBL/GenBank/DDBJ databases">
        <title>Porphyromonas gulae strain:COT-052_OH3439 Genome sequencing.</title>
        <authorList>
            <person name="Wallis C."/>
            <person name="Deusch O."/>
            <person name="O'Flynn C."/>
            <person name="Davis I."/>
            <person name="Jospin G."/>
            <person name="Darling A.E."/>
            <person name="Coil D.A."/>
            <person name="Alexiev A."/>
            <person name="Horsfall A."/>
            <person name="Kirkwood N."/>
            <person name="Harris S."/>
            <person name="Eisen J.A."/>
        </authorList>
    </citation>
    <scope>NUCLEOTIDE SEQUENCE [LARGE SCALE GENOMIC DNA]</scope>
    <source>
        <strain evidence="8">COT-052 OH3439</strain>
    </source>
</reference>
<dbReference type="Proteomes" id="UP000030146">
    <property type="component" value="Unassembled WGS sequence"/>
</dbReference>
<dbReference type="GO" id="GO:0016853">
    <property type="term" value="F:isomerase activity"/>
    <property type="evidence" value="ECO:0007669"/>
    <property type="project" value="UniProtKB-KW"/>
</dbReference>
<feature type="transmembrane region" description="Helical" evidence="6">
    <location>
        <begin position="309"/>
        <end position="331"/>
    </location>
</feature>
<protein>
    <submittedName>
        <fullName evidence="7">Sugar isomerase</fullName>
    </submittedName>
</protein>
<feature type="transmembrane region" description="Helical" evidence="6">
    <location>
        <begin position="92"/>
        <end position="112"/>
    </location>
</feature>
<evidence type="ECO:0000256" key="4">
    <source>
        <dbReference type="ARBA" id="ARBA00022989"/>
    </source>
</evidence>
<dbReference type="RefSeq" id="WP_039426982.1">
    <property type="nucleotide sequence ID" value="NZ_JRAK01000163.1"/>
</dbReference>
<dbReference type="InterPro" id="IPR050833">
    <property type="entry name" value="Poly_Biosynth_Transport"/>
</dbReference>
<gene>
    <name evidence="7" type="ORF">HR15_12005</name>
</gene>
<name>A0A0A2F0R2_9PORP</name>
<feature type="transmembrane region" description="Helical" evidence="6">
    <location>
        <begin position="271"/>
        <end position="297"/>
    </location>
</feature>
<dbReference type="PANTHER" id="PTHR30250:SF26">
    <property type="entry name" value="PSMA PROTEIN"/>
    <property type="match status" value="1"/>
</dbReference>
<evidence type="ECO:0000256" key="6">
    <source>
        <dbReference type="SAM" id="Phobius"/>
    </source>
</evidence>
<keyword evidence="7" id="KW-0413">Isomerase</keyword>
<evidence type="ECO:0000256" key="5">
    <source>
        <dbReference type="ARBA" id="ARBA00023136"/>
    </source>
</evidence>
<feature type="transmembrane region" description="Helical" evidence="6">
    <location>
        <begin position="243"/>
        <end position="265"/>
    </location>
</feature>
<keyword evidence="5 6" id="KW-0472">Membrane</keyword>
<dbReference type="PANTHER" id="PTHR30250">
    <property type="entry name" value="PST FAMILY PREDICTED COLANIC ACID TRANSPORTER"/>
    <property type="match status" value="1"/>
</dbReference>
<feature type="transmembrane region" description="Helical" evidence="6">
    <location>
        <begin position="49"/>
        <end position="72"/>
    </location>
</feature>
<dbReference type="GO" id="GO:0005886">
    <property type="term" value="C:plasma membrane"/>
    <property type="evidence" value="ECO:0007669"/>
    <property type="project" value="UniProtKB-SubCell"/>
</dbReference>
<sequence>MGTSRTTNSAKNSIVSLAFHGVTIVLGFFSRKIFVDALGAELLGLNTTITNLLGLLNLSEMGIATAISFTLYKPIAQNDRETVREIISVQGWVYFIVALIVILGSIVMMLFIPQIFSDTTLPLSYAYATFIVFLFSSLLGYFFNYKQIMYSASQKEYKNVLIVRPIFAIKVVSQIVALKFFALGYPSWLILEVVFAIITTTLLSRSIKRSFSWLRVSIFEGRKLIPKYPIVFKKVKQLFFHKVAWLVLSQTSPLVVFAFTSLSLVAVYGNYMLILTGVSTLIGAIFSGVIPVIGNMIVENNKEKERRVFGEYMVFNMLLGATFAHCLFVGGKDFMILWMGEDFLLPNLSFYLLVAIGYINFSRPYDTFLIPYGRVEDIWAPITEAVLNLGFSILLGYYFSLPGILVGILISLVVIVLGWKGYFLATKGLEVPPFSIIFRYFGYTALFFCVSVLLVSINSWLLKESVGERSFWTWCIMMSVQLLSFLILSLLILLSFDINTRNLIHRVSARLRHK</sequence>
<evidence type="ECO:0000256" key="1">
    <source>
        <dbReference type="ARBA" id="ARBA00004651"/>
    </source>
</evidence>
<feature type="transmembrane region" description="Helical" evidence="6">
    <location>
        <begin position="437"/>
        <end position="459"/>
    </location>
</feature>
<feature type="transmembrane region" description="Helical" evidence="6">
    <location>
        <begin position="471"/>
        <end position="496"/>
    </location>
</feature>